<proteinExistence type="predicted"/>
<reference evidence="1 2" key="1">
    <citation type="journal article" date="2013" name="Curr. Biol.">
        <title>The Genome of the Foraminiferan Reticulomyxa filosa.</title>
        <authorList>
            <person name="Glockner G."/>
            <person name="Hulsmann N."/>
            <person name="Schleicher M."/>
            <person name="Noegel A.A."/>
            <person name="Eichinger L."/>
            <person name="Gallinger C."/>
            <person name="Pawlowski J."/>
            <person name="Sierra R."/>
            <person name="Euteneuer U."/>
            <person name="Pillet L."/>
            <person name="Moustafa A."/>
            <person name="Platzer M."/>
            <person name="Groth M."/>
            <person name="Szafranski K."/>
            <person name="Schliwa M."/>
        </authorList>
    </citation>
    <scope>NUCLEOTIDE SEQUENCE [LARGE SCALE GENOMIC DNA]</scope>
</reference>
<dbReference type="EMBL" id="ASPP01029657">
    <property type="protein sequence ID" value="ETO04232.1"/>
    <property type="molecule type" value="Genomic_DNA"/>
</dbReference>
<gene>
    <name evidence="1" type="ORF">RFI_33165</name>
</gene>
<comment type="caution">
    <text evidence="1">The sequence shown here is derived from an EMBL/GenBank/DDBJ whole genome shotgun (WGS) entry which is preliminary data.</text>
</comment>
<accession>X6LSZ2</accession>
<name>X6LSZ2_RETFI</name>
<dbReference type="Proteomes" id="UP000023152">
    <property type="component" value="Unassembled WGS sequence"/>
</dbReference>
<keyword evidence="2" id="KW-1185">Reference proteome</keyword>
<evidence type="ECO:0000313" key="1">
    <source>
        <dbReference type="EMBL" id="ETO04232.1"/>
    </source>
</evidence>
<protein>
    <submittedName>
        <fullName evidence="1">Uncharacterized protein</fullName>
    </submittedName>
</protein>
<sequence length="169" mass="20225">MIELRICPSIIDTKKSIESIAHDGEKSEFVFSFFWRCLKKETCCKNKKNNNNKIKHTTLQKNKYTNFPFLKKIIFPPQIQTFQFLFCMISEFFVFDVVIQWKYCHVSVVFIFKKQNKQITTAQEKRKYLKKVALVDYKCILLLSLHHNFLMVRCEGKIKHTTDITNKQK</sequence>
<evidence type="ECO:0000313" key="2">
    <source>
        <dbReference type="Proteomes" id="UP000023152"/>
    </source>
</evidence>
<organism evidence="1 2">
    <name type="scientific">Reticulomyxa filosa</name>
    <dbReference type="NCBI Taxonomy" id="46433"/>
    <lineage>
        <taxon>Eukaryota</taxon>
        <taxon>Sar</taxon>
        <taxon>Rhizaria</taxon>
        <taxon>Retaria</taxon>
        <taxon>Foraminifera</taxon>
        <taxon>Monothalamids</taxon>
        <taxon>Reticulomyxidae</taxon>
        <taxon>Reticulomyxa</taxon>
    </lineage>
</organism>
<dbReference type="AlphaFoldDB" id="X6LSZ2"/>